<dbReference type="Proteomes" id="UP001174136">
    <property type="component" value="Unassembled WGS sequence"/>
</dbReference>
<evidence type="ECO:0000256" key="2">
    <source>
        <dbReference type="ARBA" id="ARBA00009122"/>
    </source>
</evidence>
<comment type="similarity">
    <text evidence="2">Belongs to the LEG1 family.</text>
</comment>
<evidence type="ECO:0000313" key="7">
    <source>
        <dbReference type="Proteomes" id="UP001174136"/>
    </source>
</evidence>
<protein>
    <submittedName>
        <fullName evidence="6">Protein LEG1</fullName>
    </submittedName>
</protein>
<comment type="caution">
    <text evidence="6">The sequence shown here is derived from an EMBL/GenBank/DDBJ whole genome shotgun (WGS) entry which is preliminary data.</text>
</comment>
<dbReference type="AlphaFoldDB" id="A0AA47NAI5"/>
<dbReference type="InterPro" id="IPR008499">
    <property type="entry name" value="Leg1"/>
</dbReference>
<dbReference type="PANTHER" id="PTHR18820:SF1">
    <property type="entry name" value="PROTEIN LEG1 HOMOLOG"/>
    <property type="match status" value="1"/>
</dbReference>
<sequence length="176" mass="19868">MQVPEGVTDYCTTYADCATRFPDLVTKWDAFYQGLKAASVSDASDLEKKDHVLGLYWEAHQASMGASASCLARSYYSSTEVSFANQLADLRRLHSRRGGTAAPNIADLSAEENHSLYIFSWMRSMNTVLDPNTRDSSSSLQRGWVMGGFRQYMWYPSVTVITEQQLVLRRREICVQ</sequence>
<proteinExistence type="inferred from homology"/>
<evidence type="ECO:0000313" key="6">
    <source>
        <dbReference type="EMBL" id="KAK0154601.1"/>
    </source>
</evidence>
<name>A0AA47NAI5_MERPO</name>
<evidence type="ECO:0000256" key="3">
    <source>
        <dbReference type="ARBA" id="ARBA00022525"/>
    </source>
</evidence>
<gene>
    <name evidence="6" type="primary">leg1_1</name>
    <name evidence="6" type="ORF">N1851_003156</name>
</gene>
<accession>A0AA47NAI5</accession>
<dbReference type="Pfam" id="PF05612">
    <property type="entry name" value="Leg1"/>
    <property type="match status" value="2"/>
</dbReference>
<keyword evidence="4" id="KW-0732">Signal</keyword>
<dbReference type="GO" id="GO:0005615">
    <property type="term" value="C:extracellular space"/>
    <property type="evidence" value="ECO:0007669"/>
    <property type="project" value="TreeGrafter"/>
</dbReference>
<keyword evidence="7" id="KW-1185">Reference proteome</keyword>
<reference evidence="6" key="1">
    <citation type="journal article" date="2023" name="Front. Mar. Sci.">
        <title>A new Merluccius polli reference genome to investigate the effects of global change in West African waters.</title>
        <authorList>
            <person name="Mateo J.L."/>
            <person name="Blanco-Fernandez C."/>
            <person name="Garcia-Vazquez E."/>
            <person name="Machado-Schiaffino G."/>
        </authorList>
    </citation>
    <scope>NUCLEOTIDE SEQUENCE</scope>
    <source>
        <strain evidence="6">C29</strain>
        <tissue evidence="6">Fin</tissue>
    </source>
</reference>
<keyword evidence="5" id="KW-0325">Glycoprotein</keyword>
<dbReference type="EMBL" id="JAOPHQ010000401">
    <property type="protein sequence ID" value="KAK0154601.1"/>
    <property type="molecule type" value="Genomic_DNA"/>
</dbReference>
<comment type="subcellular location">
    <subcellularLocation>
        <location evidence="1">Secreted</location>
    </subcellularLocation>
</comment>
<evidence type="ECO:0000256" key="5">
    <source>
        <dbReference type="ARBA" id="ARBA00023180"/>
    </source>
</evidence>
<keyword evidence="3" id="KW-0964">Secreted</keyword>
<evidence type="ECO:0000256" key="1">
    <source>
        <dbReference type="ARBA" id="ARBA00004613"/>
    </source>
</evidence>
<organism evidence="6 7">
    <name type="scientific">Merluccius polli</name>
    <name type="common">Benguela hake</name>
    <name type="synonym">Merluccius cadenati</name>
    <dbReference type="NCBI Taxonomy" id="89951"/>
    <lineage>
        <taxon>Eukaryota</taxon>
        <taxon>Metazoa</taxon>
        <taxon>Chordata</taxon>
        <taxon>Craniata</taxon>
        <taxon>Vertebrata</taxon>
        <taxon>Euteleostomi</taxon>
        <taxon>Actinopterygii</taxon>
        <taxon>Neopterygii</taxon>
        <taxon>Teleostei</taxon>
        <taxon>Neoteleostei</taxon>
        <taxon>Acanthomorphata</taxon>
        <taxon>Zeiogadaria</taxon>
        <taxon>Gadariae</taxon>
        <taxon>Gadiformes</taxon>
        <taxon>Gadoidei</taxon>
        <taxon>Merlucciidae</taxon>
        <taxon>Merluccius</taxon>
    </lineage>
</organism>
<evidence type="ECO:0000256" key="4">
    <source>
        <dbReference type="ARBA" id="ARBA00022729"/>
    </source>
</evidence>
<dbReference type="PANTHER" id="PTHR18820">
    <property type="entry name" value="LEG1"/>
    <property type="match status" value="1"/>
</dbReference>